<reference evidence="2" key="1">
    <citation type="journal article" date="2023" name="Nat. Plants">
        <title>Single-cell RNA sequencing provides a high-resolution roadmap for understanding the multicellular compartmentation of specialized metabolism.</title>
        <authorList>
            <person name="Sun S."/>
            <person name="Shen X."/>
            <person name="Li Y."/>
            <person name="Li Y."/>
            <person name="Wang S."/>
            <person name="Li R."/>
            <person name="Zhang H."/>
            <person name="Shen G."/>
            <person name="Guo B."/>
            <person name="Wei J."/>
            <person name="Xu J."/>
            <person name="St-Pierre B."/>
            <person name="Chen S."/>
            <person name="Sun C."/>
        </authorList>
    </citation>
    <scope>NUCLEOTIDE SEQUENCE [LARGE SCALE GENOMIC DNA]</scope>
</reference>
<dbReference type="EMBL" id="CM044708">
    <property type="protein sequence ID" value="KAI5649951.1"/>
    <property type="molecule type" value="Genomic_DNA"/>
</dbReference>
<keyword evidence="2" id="KW-1185">Reference proteome</keyword>
<gene>
    <name evidence="1" type="ORF">M9H77_35956</name>
</gene>
<evidence type="ECO:0000313" key="1">
    <source>
        <dbReference type="EMBL" id="KAI5649951.1"/>
    </source>
</evidence>
<name>A0ACB9ZRR0_CATRO</name>
<evidence type="ECO:0000313" key="2">
    <source>
        <dbReference type="Proteomes" id="UP001060085"/>
    </source>
</evidence>
<comment type="caution">
    <text evidence="1">The sequence shown here is derived from an EMBL/GenBank/DDBJ whole genome shotgun (WGS) entry which is preliminary data.</text>
</comment>
<proteinExistence type="predicted"/>
<accession>A0ACB9ZRR0</accession>
<protein>
    <submittedName>
        <fullName evidence="1">Uncharacterized protein</fullName>
    </submittedName>
</protein>
<organism evidence="1 2">
    <name type="scientific">Catharanthus roseus</name>
    <name type="common">Madagascar periwinkle</name>
    <name type="synonym">Vinca rosea</name>
    <dbReference type="NCBI Taxonomy" id="4058"/>
    <lineage>
        <taxon>Eukaryota</taxon>
        <taxon>Viridiplantae</taxon>
        <taxon>Streptophyta</taxon>
        <taxon>Embryophyta</taxon>
        <taxon>Tracheophyta</taxon>
        <taxon>Spermatophyta</taxon>
        <taxon>Magnoliopsida</taxon>
        <taxon>eudicotyledons</taxon>
        <taxon>Gunneridae</taxon>
        <taxon>Pentapetalae</taxon>
        <taxon>asterids</taxon>
        <taxon>lamiids</taxon>
        <taxon>Gentianales</taxon>
        <taxon>Apocynaceae</taxon>
        <taxon>Rauvolfioideae</taxon>
        <taxon>Vinceae</taxon>
        <taxon>Catharanthinae</taxon>
        <taxon>Catharanthus</taxon>
    </lineage>
</organism>
<dbReference type="Proteomes" id="UP001060085">
    <property type="component" value="Linkage Group LG08"/>
</dbReference>
<sequence length="240" mass="26623">MDQNVALDLARREAETAIRACNDFLAVMNHEMRTPMHAIIALSSLLQETEPITSVKRLFATLSLAPDTPEYAIVDENRLMQIIKCCWQCCEIYKREGGISITAFVAKSDSSRDPRAPEFFPVNALYIYCFLFGNSSQMLMIRYYVDIPKLFTKFARSRTLATRNSGGSGLGLAICKRFVNLMEGQIWLESDGLGKGCTAIFMIKLGIPGRSSEAKLPLVSRVPADHVQTTFPGLKSPADG</sequence>